<reference evidence="1 2" key="1">
    <citation type="journal article" date="2023" name="J. Hered.">
        <title>Chromosome-level genome of the wood stork (Mycteria americana) provides insight into avian chromosome evolution.</title>
        <authorList>
            <person name="Flamio R. Jr."/>
            <person name="Ramstad K.M."/>
        </authorList>
    </citation>
    <scope>NUCLEOTIDE SEQUENCE [LARGE SCALE GENOMIC DNA]</scope>
    <source>
        <strain evidence="1">JAX WOST 10</strain>
    </source>
</reference>
<proteinExistence type="predicted"/>
<gene>
    <name evidence="1" type="ORF">QYF61_016427</name>
</gene>
<accession>A0AAN7SF51</accession>
<evidence type="ECO:0000313" key="2">
    <source>
        <dbReference type="Proteomes" id="UP001333110"/>
    </source>
</evidence>
<dbReference type="Proteomes" id="UP001333110">
    <property type="component" value="Unassembled WGS sequence"/>
</dbReference>
<organism evidence="1 2">
    <name type="scientific">Mycteria americana</name>
    <name type="common">Wood stork</name>
    <dbReference type="NCBI Taxonomy" id="33587"/>
    <lineage>
        <taxon>Eukaryota</taxon>
        <taxon>Metazoa</taxon>
        <taxon>Chordata</taxon>
        <taxon>Craniata</taxon>
        <taxon>Vertebrata</taxon>
        <taxon>Euteleostomi</taxon>
        <taxon>Archelosauria</taxon>
        <taxon>Archosauria</taxon>
        <taxon>Dinosauria</taxon>
        <taxon>Saurischia</taxon>
        <taxon>Theropoda</taxon>
        <taxon>Coelurosauria</taxon>
        <taxon>Aves</taxon>
        <taxon>Neognathae</taxon>
        <taxon>Neoaves</taxon>
        <taxon>Aequornithes</taxon>
        <taxon>Ciconiiformes</taxon>
        <taxon>Ciconiidae</taxon>
        <taxon>Mycteria</taxon>
    </lineage>
</organism>
<dbReference type="AlphaFoldDB" id="A0AAN7SF51"/>
<keyword evidence="2" id="KW-1185">Reference proteome</keyword>
<comment type="caution">
    <text evidence="1">The sequence shown here is derived from an EMBL/GenBank/DDBJ whole genome shotgun (WGS) entry which is preliminary data.</text>
</comment>
<dbReference type="EMBL" id="JAUNZN010000002">
    <property type="protein sequence ID" value="KAK4827281.1"/>
    <property type="molecule type" value="Genomic_DNA"/>
</dbReference>
<sequence>MKKAEVKRGEEVTVLLKKQESSQCLGDTGQLRWCPGPAALGTYEPSRGVLGCSAVSRETWTYWTYWGMMGLEHLSYEERLRELGLFSLEKRRLRGDLTNAHKYLKGGGKEDRARLFSVVPSDRTRGNGHTLKHRGFPLNIQKQFFTLRVTEHWHRLPREAAESLSLPSGHGPGQPAVGEVFQPSDRFCGPPLDLFQQVHVFPVLRTPELDAALQYPQVLLSRAALNPFIPQPVLILGIAPTQVQDLALGLAEPHEVHMGPLLELVQIHLDDIPSLRLSFIPSVPGCSTSSPPPSSPGDGEWEGALRSVHISSSLLLLSPHTFPLLQHGSFPLALPTGSSVGSPQVAVLSGDIRQLRQLMPTSSNMPIYTGLKASLNRCFTGNLSFPVKQLPNPGT</sequence>
<protein>
    <submittedName>
        <fullName evidence="1">Uncharacterized protein</fullName>
    </submittedName>
</protein>
<evidence type="ECO:0000313" key="1">
    <source>
        <dbReference type="EMBL" id="KAK4827281.1"/>
    </source>
</evidence>
<name>A0AAN7SF51_MYCAM</name>